<keyword evidence="12" id="KW-0238">DNA-binding</keyword>
<keyword evidence="8" id="KW-0269">Exonuclease</keyword>
<evidence type="ECO:0000256" key="5">
    <source>
        <dbReference type="ARBA" id="ARBA00022763"/>
    </source>
</evidence>
<comment type="caution">
    <text evidence="16">The sequence shown here is derived from an EMBL/GenBank/DDBJ whole genome shotgun (WGS) entry which is preliminary data.</text>
</comment>
<dbReference type="GO" id="GO:0004527">
    <property type="term" value="F:exonuclease activity"/>
    <property type="evidence" value="ECO:0007669"/>
    <property type="project" value="UniProtKB-KW"/>
</dbReference>
<dbReference type="AlphaFoldDB" id="A0A7W8HDJ8"/>
<protein>
    <submittedName>
        <fullName evidence="16">ATP-dependent helicase/nuclease subunit B</fullName>
        <ecNumber evidence="16">3.1.-.-</ecNumber>
        <ecNumber evidence="16">3.6.4.12</ecNumber>
    </submittedName>
</protein>
<keyword evidence="11" id="KW-0411">Iron-sulfur</keyword>
<dbReference type="NCBIfam" id="TIGR02773">
    <property type="entry name" value="addB_Gpos"/>
    <property type="match status" value="1"/>
</dbReference>
<feature type="domain" description="ATP-dependent helicase/deoxyribonuclease subunit B N-terminal" evidence="15">
    <location>
        <begin position="5"/>
        <end position="291"/>
    </location>
</feature>
<evidence type="ECO:0000259" key="15">
    <source>
        <dbReference type="Pfam" id="PF21445"/>
    </source>
</evidence>
<dbReference type="PANTHER" id="PTHR30591">
    <property type="entry name" value="RECBCD ENZYME SUBUNIT RECC"/>
    <property type="match status" value="1"/>
</dbReference>
<evidence type="ECO:0000256" key="7">
    <source>
        <dbReference type="ARBA" id="ARBA00022806"/>
    </source>
</evidence>
<evidence type="ECO:0000256" key="8">
    <source>
        <dbReference type="ARBA" id="ARBA00022839"/>
    </source>
</evidence>
<dbReference type="EMBL" id="JACHFW010000014">
    <property type="protein sequence ID" value="MBB5265722.1"/>
    <property type="molecule type" value="Genomic_DNA"/>
</dbReference>
<sequence length="1158" mass="132450">MGLQLVIGGSGSGKSYYMYKQLIDQAIACPQEKFIVIVPEQYTMETQKNIVAMHPAHGVMNIDILSFARLGFRVFEELGVSNGRVLMDTGKRMVIRKVLEAKRQELSVFTGSVRKAGFSGELKSMLSELLQYNISLDQLETCIGSLPDGSVLKAKLKDLWVVYQGFKNYIQDHYLTAEEILVRLCPYIGDSKQIRESRIYLDNFNGLTPAQYMVMEELLKYSRNVQMTLTIDPEADPYSIKNNHELFYLTKDTLYRLEKLCQKIHCDRLPDIFIGGEKGRFKRCPDLAYLEKNIYRPRAKIYGEKPNHLFLYTAQDLAAETRHIARHIRRLVRDKGYRYRDMGVICADVSGYRHIVERAFSMMDIPCFIDMKRSILDNSFVECLRALLDMFCSGFSYEGVFCYLRCGFSEVPADDIDLLENYAVAFGLRGAKAWQETWMKRPDTFDEGMMLAVNQAREKAFENVWPVYEVFRDKETTVADRTDALKQWIAHEKIGEKLQEYAERFEEKGDLSMAGEYRQVLDAVMDLLDKMGNILGDEIISVREYAQILEAGLNEEKIGLIPPGIDQVTVGDIQRTRLGRVKVLFFIGVNEGIVPAPAKDGGILSDRDKEVLASMNVELAPTARQNSFYEQFYIYAALSRASDRLYLSFTQMDGEGKALRPSSLIRRIKNIFPKLETVDSHEDSSWESWVDHEKDGFFRLADGFGNIKTEVPKDEWKELFSWFSRSKNYGDDVKKMLDAAFYSYICRPLSQAAVRALYGSTLENSVTTLENYAACAYAHFLQYGLGLAPRQEHKIRTPDLGIILHQALEMFASALKERGYTWKDVPEPVREELGESCAVEAARFFNHTALLENRRSQYQIRRLVRYVLRTTWAIKQQLGRGDFLPDAFELRFDSDALEGLTDIFIGSDGVMKLKGTIDRIDLCFAGDNVYVKIVDYKSGNDKFDIVQLYEGLSLQLVVYMNAARAMEEKRYPGKKIIPAGILYYNIDDPMADYNDFSDLEGEELKEAVEESLLQKLKSNGLINSSPEVIRRFDKEFTKDSPVIPVSYTSSGALSKRSSVATSRQFDELGRYVEKKVKQLGRDILDGKIDINPYMRGDKNACAFCLFQSVCQFDQGIDGFSYRRFNDMSAGEAWEAIHRWNEERKEADDHGCTVDKGTD</sequence>
<dbReference type="InterPro" id="IPR014140">
    <property type="entry name" value="DNA_helicase_suAddB"/>
</dbReference>
<feature type="domain" description="PD-(D/E)XK endonuclease-like" evidence="14">
    <location>
        <begin position="765"/>
        <end position="1111"/>
    </location>
</feature>
<keyword evidence="6 16" id="KW-0378">Hydrolase</keyword>
<dbReference type="SUPFAM" id="SSF52540">
    <property type="entry name" value="P-loop containing nucleoside triphosphate hydrolases"/>
    <property type="match status" value="1"/>
</dbReference>
<dbReference type="GO" id="GO:0046872">
    <property type="term" value="F:metal ion binding"/>
    <property type="evidence" value="ECO:0007669"/>
    <property type="project" value="UniProtKB-KW"/>
</dbReference>
<dbReference type="Pfam" id="PF21445">
    <property type="entry name" value="ADDB_N"/>
    <property type="match status" value="1"/>
</dbReference>
<accession>A0A7W8HDJ8</accession>
<dbReference type="GO" id="GO:0051539">
    <property type="term" value="F:4 iron, 4 sulfur cluster binding"/>
    <property type="evidence" value="ECO:0007669"/>
    <property type="project" value="UniProtKB-KW"/>
</dbReference>
<keyword evidence="5" id="KW-0227">DNA damage</keyword>
<evidence type="ECO:0000313" key="16">
    <source>
        <dbReference type="EMBL" id="MBB5265722.1"/>
    </source>
</evidence>
<dbReference type="Gene3D" id="3.40.50.300">
    <property type="entry name" value="P-loop containing nucleotide triphosphate hydrolases"/>
    <property type="match status" value="3"/>
</dbReference>
<dbReference type="GO" id="GO:0003677">
    <property type="term" value="F:DNA binding"/>
    <property type="evidence" value="ECO:0007669"/>
    <property type="project" value="UniProtKB-KW"/>
</dbReference>
<evidence type="ECO:0000256" key="1">
    <source>
        <dbReference type="ARBA" id="ARBA00022485"/>
    </source>
</evidence>
<evidence type="ECO:0000259" key="14">
    <source>
        <dbReference type="Pfam" id="PF12705"/>
    </source>
</evidence>
<keyword evidence="4" id="KW-0547">Nucleotide-binding</keyword>
<keyword evidence="10" id="KW-0408">Iron</keyword>
<dbReference type="GO" id="GO:0000724">
    <property type="term" value="P:double-strand break repair via homologous recombination"/>
    <property type="evidence" value="ECO:0007669"/>
    <property type="project" value="InterPro"/>
</dbReference>
<evidence type="ECO:0000256" key="6">
    <source>
        <dbReference type="ARBA" id="ARBA00022801"/>
    </source>
</evidence>
<keyword evidence="3" id="KW-0479">Metal-binding</keyword>
<dbReference type="PANTHER" id="PTHR30591:SF1">
    <property type="entry name" value="RECBCD ENZYME SUBUNIT RECC"/>
    <property type="match status" value="1"/>
</dbReference>
<proteinExistence type="predicted"/>
<dbReference type="GO" id="GO:0005524">
    <property type="term" value="F:ATP binding"/>
    <property type="evidence" value="ECO:0007669"/>
    <property type="project" value="UniProtKB-KW"/>
</dbReference>
<dbReference type="GO" id="GO:0003678">
    <property type="term" value="F:DNA helicase activity"/>
    <property type="evidence" value="ECO:0007669"/>
    <property type="project" value="UniProtKB-EC"/>
</dbReference>
<keyword evidence="9" id="KW-0067">ATP-binding</keyword>
<dbReference type="InterPro" id="IPR049035">
    <property type="entry name" value="ADDB_N"/>
</dbReference>
<keyword evidence="2" id="KW-0540">Nuclease</keyword>
<dbReference type="Pfam" id="PF12705">
    <property type="entry name" value="PDDEXK_1"/>
    <property type="match status" value="1"/>
</dbReference>
<name>A0A7W8HDJ8_9FIRM</name>
<evidence type="ECO:0000256" key="13">
    <source>
        <dbReference type="ARBA" id="ARBA00023204"/>
    </source>
</evidence>
<dbReference type="Gene3D" id="3.90.320.10">
    <property type="match status" value="1"/>
</dbReference>
<evidence type="ECO:0000256" key="4">
    <source>
        <dbReference type="ARBA" id="ARBA00022741"/>
    </source>
</evidence>
<keyword evidence="13" id="KW-0234">DNA repair</keyword>
<evidence type="ECO:0000256" key="9">
    <source>
        <dbReference type="ARBA" id="ARBA00022840"/>
    </source>
</evidence>
<evidence type="ECO:0000256" key="11">
    <source>
        <dbReference type="ARBA" id="ARBA00023014"/>
    </source>
</evidence>
<dbReference type="InterPro" id="IPR038726">
    <property type="entry name" value="PDDEXK_AddAB-type"/>
</dbReference>
<dbReference type="Proteomes" id="UP000543642">
    <property type="component" value="Unassembled WGS sequence"/>
</dbReference>
<evidence type="ECO:0000313" key="17">
    <source>
        <dbReference type="Proteomes" id="UP000543642"/>
    </source>
</evidence>
<keyword evidence="1" id="KW-0004">4Fe-4S</keyword>
<evidence type="ECO:0000256" key="12">
    <source>
        <dbReference type="ARBA" id="ARBA00023125"/>
    </source>
</evidence>
<evidence type="ECO:0000256" key="3">
    <source>
        <dbReference type="ARBA" id="ARBA00022723"/>
    </source>
</evidence>
<organism evidence="16 17">
    <name type="scientific">Catenibacillus scindens</name>
    <dbReference type="NCBI Taxonomy" id="673271"/>
    <lineage>
        <taxon>Bacteria</taxon>
        <taxon>Bacillati</taxon>
        <taxon>Bacillota</taxon>
        <taxon>Clostridia</taxon>
        <taxon>Lachnospirales</taxon>
        <taxon>Lachnospiraceae</taxon>
        <taxon>Catenibacillus</taxon>
    </lineage>
</organism>
<gene>
    <name evidence="16" type="ORF">HNP82_002873</name>
</gene>
<dbReference type="EC" id="3.1.-.-" evidence="16"/>
<dbReference type="InterPro" id="IPR027417">
    <property type="entry name" value="P-loop_NTPase"/>
</dbReference>
<dbReference type="InterPro" id="IPR011604">
    <property type="entry name" value="PDDEXK-like_dom_sf"/>
</dbReference>
<keyword evidence="7 16" id="KW-0347">Helicase</keyword>
<dbReference type="RefSeq" id="WP_207720631.1">
    <property type="nucleotide sequence ID" value="NZ_JACHFW010000014.1"/>
</dbReference>
<evidence type="ECO:0000256" key="10">
    <source>
        <dbReference type="ARBA" id="ARBA00023004"/>
    </source>
</evidence>
<dbReference type="EC" id="3.6.4.12" evidence="16"/>
<evidence type="ECO:0000256" key="2">
    <source>
        <dbReference type="ARBA" id="ARBA00022722"/>
    </source>
</evidence>
<keyword evidence="17" id="KW-1185">Reference proteome</keyword>
<reference evidence="16 17" key="1">
    <citation type="submission" date="2020-08" db="EMBL/GenBank/DDBJ databases">
        <title>Genomic Encyclopedia of Type Strains, Phase IV (KMG-IV): sequencing the most valuable type-strain genomes for metagenomic binning, comparative biology and taxonomic classification.</title>
        <authorList>
            <person name="Goeker M."/>
        </authorList>
    </citation>
    <scope>NUCLEOTIDE SEQUENCE [LARGE SCALE GENOMIC DNA]</scope>
    <source>
        <strain evidence="16 17">DSM 106146</strain>
    </source>
</reference>